<dbReference type="GeneID" id="95987938"/>
<comment type="caution">
    <text evidence="3">The sequence shown here is derived from an EMBL/GenBank/DDBJ whole genome shotgun (WGS) entry which is preliminary data.</text>
</comment>
<dbReference type="SMART" id="SM00268">
    <property type="entry name" value="ACTIN"/>
    <property type="match status" value="1"/>
</dbReference>
<dbReference type="Gene3D" id="3.30.420.40">
    <property type="match status" value="2"/>
</dbReference>
<feature type="compositionally biased region" description="Polar residues" evidence="2">
    <location>
        <begin position="1"/>
        <end position="19"/>
    </location>
</feature>
<evidence type="ECO:0008006" key="5">
    <source>
        <dbReference type="Google" id="ProtNLM"/>
    </source>
</evidence>
<dbReference type="Pfam" id="PF00022">
    <property type="entry name" value="Actin"/>
    <property type="match status" value="2"/>
</dbReference>
<accession>A0ABR3PYR4</accession>
<reference evidence="3 4" key="1">
    <citation type="submission" date="2023-08" db="EMBL/GenBank/DDBJ databases">
        <title>Annotated Genome Sequence of Vanrija albida AlHP1.</title>
        <authorList>
            <person name="Herzog R."/>
        </authorList>
    </citation>
    <scope>NUCLEOTIDE SEQUENCE [LARGE SCALE GENOMIC DNA]</scope>
    <source>
        <strain evidence="3 4">AlHP1</strain>
    </source>
</reference>
<evidence type="ECO:0000256" key="1">
    <source>
        <dbReference type="RuleBase" id="RU000487"/>
    </source>
</evidence>
<feature type="region of interest" description="Disordered" evidence="2">
    <location>
        <begin position="1"/>
        <end position="44"/>
    </location>
</feature>
<dbReference type="SUPFAM" id="SSF53067">
    <property type="entry name" value="Actin-like ATPase domain"/>
    <property type="match status" value="2"/>
</dbReference>
<name>A0ABR3PYR4_9TREE</name>
<dbReference type="Gene3D" id="3.90.640.10">
    <property type="entry name" value="Actin, Chain A, domain 4"/>
    <property type="match status" value="1"/>
</dbReference>
<comment type="similarity">
    <text evidence="1">Belongs to the actin family.</text>
</comment>
<evidence type="ECO:0000256" key="2">
    <source>
        <dbReference type="SAM" id="MobiDB-lite"/>
    </source>
</evidence>
<dbReference type="InterPro" id="IPR004000">
    <property type="entry name" value="Actin"/>
</dbReference>
<dbReference type="Proteomes" id="UP001565368">
    <property type="component" value="Unassembled WGS sequence"/>
</dbReference>
<dbReference type="EMBL" id="JBBXJM010000005">
    <property type="protein sequence ID" value="KAL1407462.1"/>
    <property type="molecule type" value="Genomic_DNA"/>
</dbReference>
<sequence length="571" mass="60641">MASPAGQAQPTSAVSTPVKRSSAAGDAGPSRRPTGHHSPAYRRHSYGAEDRVVIDPGSRVWKVGISGEADPRAVFWAADEGDRSGAAEVWDLDLGSVAGAHGNRTEARRMVAARVERRLREAFHRHLLVDAKSRKVVIVENTFLPTYVKEEIASALFDNLKSPSVSFTPASLLTLGACGRITGLVVDIGWLETTVTPIFCSRPLNHLARSSPIGGRALHARLRALLHHYAKYYPAPPPSRSPAPPNRTPVTPVPLGVLTDRLVERVLTEACFAAPEAAPAAAAAPSDASGTADLFEPLPEIDDTALMQTLRDRYVGAAGPTKDWTLTIPSARGVGPGSYLVVPGWLRARAADILFGDGPAEDESVTEQVIGTLLKLPVDLRAELASSVVVCGGIASLPGVVPRLRDDLLQQISQAPAPLGPDTTATTAAWRSRASNPKTSLHGLETRLAILNDPSPLDGRASTKGGTAPRWSPSLLPWIGGSLAGAVKAVAPELIREDYDQLMSDQVERSEVYQAALEQERNGIPAPSVGLDLDELRPGMATMALVDRRKRGWAPGGVVPDWTTNGMRASV</sequence>
<evidence type="ECO:0000313" key="3">
    <source>
        <dbReference type="EMBL" id="KAL1407462.1"/>
    </source>
</evidence>
<evidence type="ECO:0000313" key="4">
    <source>
        <dbReference type="Proteomes" id="UP001565368"/>
    </source>
</evidence>
<protein>
    <recommendedName>
        <fullName evidence="5">Actin-related protein 8</fullName>
    </recommendedName>
</protein>
<feature type="compositionally biased region" description="Basic residues" evidence="2">
    <location>
        <begin position="33"/>
        <end position="44"/>
    </location>
</feature>
<dbReference type="PANTHER" id="PTHR11937">
    <property type="entry name" value="ACTIN"/>
    <property type="match status" value="1"/>
</dbReference>
<gene>
    <name evidence="3" type="ORF">Q8F55_006895</name>
</gene>
<proteinExistence type="inferred from homology"/>
<keyword evidence="4" id="KW-1185">Reference proteome</keyword>
<dbReference type="RefSeq" id="XP_069207406.1">
    <property type="nucleotide sequence ID" value="XM_069355335.1"/>
</dbReference>
<dbReference type="InterPro" id="IPR043129">
    <property type="entry name" value="ATPase_NBD"/>
</dbReference>
<organism evidence="3 4">
    <name type="scientific">Vanrija albida</name>
    <dbReference type="NCBI Taxonomy" id="181172"/>
    <lineage>
        <taxon>Eukaryota</taxon>
        <taxon>Fungi</taxon>
        <taxon>Dikarya</taxon>
        <taxon>Basidiomycota</taxon>
        <taxon>Agaricomycotina</taxon>
        <taxon>Tremellomycetes</taxon>
        <taxon>Trichosporonales</taxon>
        <taxon>Trichosporonaceae</taxon>
        <taxon>Vanrija</taxon>
    </lineage>
</organism>